<evidence type="ECO:0000256" key="1">
    <source>
        <dbReference type="SAM" id="MobiDB-lite"/>
    </source>
</evidence>
<dbReference type="EMBL" id="LCWV01000010">
    <property type="protein sequence ID" value="PWI70267.1"/>
    <property type="molecule type" value="Genomic_DNA"/>
</dbReference>
<comment type="caution">
    <text evidence="3">The sequence shown here is derived from an EMBL/GenBank/DDBJ whole genome shotgun (WGS) entry which is preliminary data.</text>
</comment>
<name>A0A2U3E711_PURLI</name>
<evidence type="ECO:0000313" key="3">
    <source>
        <dbReference type="EMBL" id="PWI70267.1"/>
    </source>
</evidence>
<dbReference type="AlphaFoldDB" id="A0A2U3E711"/>
<gene>
    <name evidence="3" type="ORF">PCL_00411</name>
</gene>
<feature type="signal peptide" evidence="2">
    <location>
        <begin position="1"/>
        <end position="19"/>
    </location>
</feature>
<dbReference type="Proteomes" id="UP000245956">
    <property type="component" value="Unassembled WGS sequence"/>
</dbReference>
<proteinExistence type="predicted"/>
<keyword evidence="2" id="KW-0732">Signal</keyword>
<organism evidence="3 4">
    <name type="scientific">Purpureocillium lilacinum</name>
    <name type="common">Paecilomyces lilacinus</name>
    <dbReference type="NCBI Taxonomy" id="33203"/>
    <lineage>
        <taxon>Eukaryota</taxon>
        <taxon>Fungi</taxon>
        <taxon>Dikarya</taxon>
        <taxon>Ascomycota</taxon>
        <taxon>Pezizomycotina</taxon>
        <taxon>Sordariomycetes</taxon>
        <taxon>Hypocreomycetidae</taxon>
        <taxon>Hypocreales</taxon>
        <taxon>Ophiocordycipitaceae</taxon>
        <taxon>Purpureocillium</taxon>
    </lineage>
</organism>
<accession>A0A2U3E711</accession>
<protein>
    <submittedName>
        <fullName evidence="3">Uncharacterized protein</fullName>
    </submittedName>
</protein>
<sequence>MKLTCQLAAFCGLASGAVALVAPRTGYEVVDSIGTYQITPGGDWVTLNGTVQEVHSQLLNLNPNYDTDFPEGEADDGGSTRAARDLLDIDIGKTGRYRDRGANRVEEPTRGLHPKIGES</sequence>
<feature type="region of interest" description="Disordered" evidence="1">
    <location>
        <begin position="97"/>
        <end position="119"/>
    </location>
</feature>
<evidence type="ECO:0000256" key="2">
    <source>
        <dbReference type="SAM" id="SignalP"/>
    </source>
</evidence>
<reference evidence="3 4" key="1">
    <citation type="journal article" date="2016" name="Front. Microbiol.">
        <title>Genome and transcriptome sequences reveal the specific parasitism of the nematophagous Purpureocillium lilacinum 36-1.</title>
        <authorList>
            <person name="Xie J."/>
            <person name="Li S."/>
            <person name="Mo C."/>
            <person name="Xiao X."/>
            <person name="Peng D."/>
            <person name="Wang G."/>
            <person name="Xiao Y."/>
        </authorList>
    </citation>
    <scope>NUCLEOTIDE SEQUENCE [LARGE SCALE GENOMIC DNA]</scope>
    <source>
        <strain evidence="3 4">36-1</strain>
    </source>
</reference>
<feature type="region of interest" description="Disordered" evidence="1">
    <location>
        <begin position="65"/>
        <end position="85"/>
    </location>
</feature>
<feature type="chain" id="PRO_5015614173" evidence="2">
    <location>
        <begin position="20"/>
        <end position="119"/>
    </location>
</feature>
<evidence type="ECO:0000313" key="4">
    <source>
        <dbReference type="Proteomes" id="UP000245956"/>
    </source>
</evidence>